<comment type="caution">
    <text evidence="3">The sequence shown here is derived from an EMBL/GenBank/DDBJ whole genome shotgun (WGS) entry which is preliminary data.</text>
</comment>
<feature type="compositionally biased region" description="Basic and acidic residues" evidence="1">
    <location>
        <begin position="114"/>
        <end position="127"/>
    </location>
</feature>
<evidence type="ECO:0000256" key="2">
    <source>
        <dbReference type="SAM" id="Phobius"/>
    </source>
</evidence>
<keyword evidence="2" id="KW-0812">Transmembrane</keyword>
<dbReference type="Proteomes" id="UP000585836">
    <property type="component" value="Unassembled WGS sequence"/>
</dbReference>
<name>A0A7W9PWN7_9ACTN</name>
<evidence type="ECO:0000313" key="3">
    <source>
        <dbReference type="EMBL" id="MBB5929335.1"/>
    </source>
</evidence>
<dbReference type="EMBL" id="JACHJK010000008">
    <property type="protein sequence ID" value="MBB5929335.1"/>
    <property type="molecule type" value="Genomic_DNA"/>
</dbReference>
<accession>A0A7W9PWN7</accession>
<sequence>MVDPAVIGAVGRVAAAAVQRSSAPVRAEGMTAKEWAEEIDERGGLLLGGLALAATSYAGAPWIVAVCAAAGAFIGLLPHESEHRRDVWRDWLRHRERVARLRITAAQARPRPTRARDHQHERSSRPL</sequence>
<evidence type="ECO:0000313" key="4">
    <source>
        <dbReference type="Proteomes" id="UP000585836"/>
    </source>
</evidence>
<dbReference type="AlphaFoldDB" id="A0A7W9PWN7"/>
<evidence type="ECO:0000256" key="1">
    <source>
        <dbReference type="SAM" id="MobiDB-lite"/>
    </source>
</evidence>
<proteinExistence type="predicted"/>
<feature type="region of interest" description="Disordered" evidence="1">
    <location>
        <begin position="103"/>
        <end position="127"/>
    </location>
</feature>
<reference evidence="3 4" key="1">
    <citation type="submission" date="2020-08" db="EMBL/GenBank/DDBJ databases">
        <title>Genomic Encyclopedia of Type Strains, Phase III (KMG-III): the genomes of soil and plant-associated and newly described type strains.</title>
        <authorList>
            <person name="Whitman W."/>
        </authorList>
    </citation>
    <scope>NUCLEOTIDE SEQUENCE [LARGE SCALE GENOMIC DNA]</scope>
    <source>
        <strain evidence="3 4">CECT 3313</strain>
    </source>
</reference>
<feature type="transmembrane region" description="Helical" evidence="2">
    <location>
        <begin position="59"/>
        <end position="77"/>
    </location>
</feature>
<gene>
    <name evidence="3" type="ORF">FHS34_004819</name>
</gene>
<protein>
    <submittedName>
        <fullName evidence="3">Uncharacterized protein</fullName>
    </submittedName>
</protein>
<keyword evidence="2" id="KW-0472">Membrane</keyword>
<keyword evidence="4" id="KW-1185">Reference proteome</keyword>
<organism evidence="3 4">
    <name type="scientific">Streptomyces echinatus</name>
    <dbReference type="NCBI Taxonomy" id="67293"/>
    <lineage>
        <taxon>Bacteria</taxon>
        <taxon>Bacillati</taxon>
        <taxon>Actinomycetota</taxon>
        <taxon>Actinomycetes</taxon>
        <taxon>Kitasatosporales</taxon>
        <taxon>Streptomycetaceae</taxon>
        <taxon>Streptomyces</taxon>
    </lineage>
</organism>
<keyword evidence="2" id="KW-1133">Transmembrane helix</keyword>